<accession>A0A371FX80</accession>
<feature type="region of interest" description="Disordered" evidence="1">
    <location>
        <begin position="1"/>
        <end position="57"/>
    </location>
</feature>
<dbReference type="Proteomes" id="UP000257109">
    <property type="component" value="Unassembled WGS sequence"/>
</dbReference>
<organism evidence="2 3">
    <name type="scientific">Mucuna pruriens</name>
    <name type="common">Velvet bean</name>
    <name type="synonym">Dolichos pruriens</name>
    <dbReference type="NCBI Taxonomy" id="157652"/>
    <lineage>
        <taxon>Eukaryota</taxon>
        <taxon>Viridiplantae</taxon>
        <taxon>Streptophyta</taxon>
        <taxon>Embryophyta</taxon>
        <taxon>Tracheophyta</taxon>
        <taxon>Spermatophyta</taxon>
        <taxon>Magnoliopsida</taxon>
        <taxon>eudicotyledons</taxon>
        <taxon>Gunneridae</taxon>
        <taxon>Pentapetalae</taxon>
        <taxon>rosids</taxon>
        <taxon>fabids</taxon>
        <taxon>Fabales</taxon>
        <taxon>Fabaceae</taxon>
        <taxon>Papilionoideae</taxon>
        <taxon>50 kb inversion clade</taxon>
        <taxon>NPAAA clade</taxon>
        <taxon>indigoferoid/millettioid clade</taxon>
        <taxon>Phaseoleae</taxon>
        <taxon>Mucuna</taxon>
    </lineage>
</organism>
<reference evidence="2" key="1">
    <citation type="submission" date="2018-05" db="EMBL/GenBank/DDBJ databases">
        <title>Draft genome of Mucuna pruriens seed.</title>
        <authorList>
            <person name="Nnadi N.E."/>
            <person name="Vos R."/>
            <person name="Hasami M.H."/>
            <person name="Devisetty U.K."/>
            <person name="Aguiy J.C."/>
        </authorList>
    </citation>
    <scope>NUCLEOTIDE SEQUENCE [LARGE SCALE GENOMIC DNA]</scope>
    <source>
        <strain evidence="2">JCA_2017</strain>
    </source>
</reference>
<feature type="non-terminal residue" evidence="2">
    <location>
        <position position="1"/>
    </location>
</feature>
<proteinExistence type="predicted"/>
<name>A0A371FX80_MUCPR</name>
<comment type="caution">
    <text evidence="2">The sequence shown here is derived from an EMBL/GenBank/DDBJ whole genome shotgun (WGS) entry which is preliminary data.</text>
</comment>
<evidence type="ECO:0000313" key="2">
    <source>
        <dbReference type="EMBL" id="RDX82934.1"/>
    </source>
</evidence>
<feature type="compositionally biased region" description="Basic residues" evidence="1">
    <location>
        <begin position="26"/>
        <end position="41"/>
    </location>
</feature>
<dbReference type="STRING" id="157652.A0A371FX80"/>
<evidence type="ECO:0000313" key="3">
    <source>
        <dbReference type="Proteomes" id="UP000257109"/>
    </source>
</evidence>
<evidence type="ECO:0000256" key="1">
    <source>
        <dbReference type="SAM" id="MobiDB-lite"/>
    </source>
</evidence>
<sequence length="117" mass="12806">MALQNGGTKLSFEVLSVEGESDPNERHRKRRRHHASKRKKKLLDPADFVDPHSTPMENGGVCNGFELDANRYCAGGGSVVYEEVCEESVREVAAAREAESEVPTAVRGGIEGFNFGE</sequence>
<dbReference type="EMBL" id="QJKJ01007506">
    <property type="protein sequence ID" value="RDX82934.1"/>
    <property type="molecule type" value="Genomic_DNA"/>
</dbReference>
<keyword evidence="3" id="KW-1185">Reference proteome</keyword>
<gene>
    <name evidence="2" type="ORF">CR513_36212</name>
</gene>
<dbReference type="AlphaFoldDB" id="A0A371FX80"/>
<protein>
    <submittedName>
        <fullName evidence="2">Uncharacterized protein</fullName>
    </submittedName>
</protein>